<comment type="caution">
    <text evidence="2">The sequence shown here is derived from an EMBL/GenBank/DDBJ whole genome shotgun (WGS) entry which is preliminary data.</text>
</comment>
<evidence type="ECO:0000313" key="3">
    <source>
        <dbReference type="Proteomes" id="UP001596456"/>
    </source>
</evidence>
<dbReference type="EMBL" id="JBHTCM010000019">
    <property type="protein sequence ID" value="MFC7334766.1"/>
    <property type="molecule type" value="Genomic_DNA"/>
</dbReference>
<feature type="domain" description="PD-(D/E)XK endonuclease-like" evidence="1">
    <location>
        <begin position="730"/>
        <end position="970"/>
    </location>
</feature>
<dbReference type="InterPro" id="IPR014153">
    <property type="entry name" value="Ds_break_AddB"/>
</dbReference>
<reference evidence="3" key="1">
    <citation type="journal article" date="2019" name="Int. J. Syst. Evol. Microbiol.">
        <title>The Global Catalogue of Microorganisms (GCM) 10K type strain sequencing project: providing services to taxonomists for standard genome sequencing and annotation.</title>
        <authorList>
            <consortium name="The Broad Institute Genomics Platform"/>
            <consortium name="The Broad Institute Genome Sequencing Center for Infectious Disease"/>
            <person name="Wu L."/>
            <person name="Ma J."/>
        </authorList>
    </citation>
    <scope>NUCLEOTIDE SEQUENCE [LARGE SCALE GENOMIC DNA]</scope>
    <source>
        <strain evidence="3">CGMCC 1.16275</strain>
    </source>
</reference>
<sequence>MSLRLHTLPPELPFVDALAAGILDRVGADPLALSRVTVLLPTARAVRSLREAFLRLSDGRPVLLPRLSPLGEVDADEVALALEGLAGEGLAGGAGGLSVPPSVSPLRRQLLLARLILKAEGLAATRAQAARLAAELARLLDQVQAERLSFERLQTLVPADYAGHWQVTLTFLEIVTRLWPEVLAEEGCVDPAVERDARLLALARAWELRPPPGPVIAAGVTGSIPATADLLAVVARLPQGAVVLPGLDLGMDEATWAGLDGSHPQAGLKNLLERLGAERRDVTPWPLPATGPLAVAPRSPAARARLLAEALRPAETTEAWRALPALPPDALAGVSRIDAPTPQEEAGVIALMMRQALETPGRTAALVTPDRALARRVAMALRRWGVEVDDSAGRPLALTPVGSYLRLLADFAATPTPVGLLALLKHPLAAGGTEPAEFRALARALERAVLRGPRPAEGFAGLRRALEAAEPRRFDGPEERSRLAGFLLDLERRIGGLCAAMADGPRPLPDWLELHGQAAELLAATAREPGALRVWAGDDGEAAARFLREAADAARGFPELGGADYAALVEVLMAGRAVRPRYGLHPRLHILGLMEARLQQFDLTILGGLNEGTWPPAPPADPWMSRPMRTAFGLPAPERRIGQTAHDFAQAAGAAELVLTRSERVDGTPTVPSRWLLRLDTVLEAAGLPRLPGRDAGHWLALQAALDWPERVRPCPPPAPTPPVAARPRRLSVTQVETWMRDPYAIYARHVLNLQALEPVDADPGAAERGQFIHKALDAFVRAYPRTLPPDALEQLLAFGREAFGPLLEQPAIRAFWWPRFERIAGWFLALEAERRGQVAVLATEARGKLRLDGPAGPFTLVCVADRIDRLPDGSLALVDYKTGTPPAVRDIELGFAPQLPLEALIAQEGGFEGLDAAPVGELAFWKLTGGEPAGEVRPVKGDLADLVDQARAGLSRLIALFDDPATPYRSQPRPGWAPRFSDYGHLARIAEWSAGGGEE</sequence>
<gene>
    <name evidence="2" type="primary">addB</name>
    <name evidence="2" type="ORF">ACFQPS_16490</name>
</gene>
<organism evidence="2 3">
    <name type="scientific">Rhodocista pekingensis</name>
    <dbReference type="NCBI Taxonomy" id="201185"/>
    <lineage>
        <taxon>Bacteria</taxon>
        <taxon>Pseudomonadati</taxon>
        <taxon>Pseudomonadota</taxon>
        <taxon>Alphaproteobacteria</taxon>
        <taxon>Rhodospirillales</taxon>
        <taxon>Azospirillaceae</taxon>
        <taxon>Rhodocista</taxon>
    </lineage>
</organism>
<dbReference type="InterPro" id="IPR038726">
    <property type="entry name" value="PDDEXK_AddAB-type"/>
</dbReference>
<accession>A0ABW2KZN0</accession>
<evidence type="ECO:0000313" key="2">
    <source>
        <dbReference type="EMBL" id="MFC7334766.1"/>
    </source>
</evidence>
<name>A0ABW2KZN0_9PROT</name>
<dbReference type="NCBIfam" id="TIGR02786">
    <property type="entry name" value="addB_alphas"/>
    <property type="match status" value="1"/>
</dbReference>
<dbReference type="Pfam" id="PF12705">
    <property type="entry name" value="PDDEXK_1"/>
    <property type="match status" value="1"/>
</dbReference>
<keyword evidence="3" id="KW-1185">Reference proteome</keyword>
<evidence type="ECO:0000259" key="1">
    <source>
        <dbReference type="Pfam" id="PF12705"/>
    </source>
</evidence>
<protein>
    <submittedName>
        <fullName evidence="2">Double-strand break repair protein AddB</fullName>
    </submittedName>
</protein>
<proteinExistence type="predicted"/>
<dbReference type="SUPFAM" id="SSF52540">
    <property type="entry name" value="P-loop containing nucleoside triphosphate hydrolases"/>
    <property type="match status" value="1"/>
</dbReference>
<dbReference type="InterPro" id="IPR027417">
    <property type="entry name" value="P-loop_NTPase"/>
</dbReference>
<dbReference type="Proteomes" id="UP001596456">
    <property type="component" value="Unassembled WGS sequence"/>
</dbReference>
<dbReference type="RefSeq" id="WP_377360312.1">
    <property type="nucleotide sequence ID" value="NZ_JBHTCM010000019.1"/>
</dbReference>